<keyword evidence="3" id="KW-0464">Manganese</keyword>
<dbReference type="Gene3D" id="3.40.1790.10">
    <property type="entry name" value="Indigoidine synthase domain"/>
    <property type="match status" value="1"/>
</dbReference>
<dbReference type="PANTHER" id="PTHR42909:SF1">
    <property type="entry name" value="CARBOHYDRATE KINASE PFKB DOMAIN-CONTAINING PROTEIN"/>
    <property type="match status" value="1"/>
</dbReference>
<dbReference type="InterPro" id="IPR007342">
    <property type="entry name" value="PsuG"/>
</dbReference>
<organism evidence="6 7">
    <name type="scientific">Mycena citricolor</name>
    <dbReference type="NCBI Taxonomy" id="2018698"/>
    <lineage>
        <taxon>Eukaryota</taxon>
        <taxon>Fungi</taxon>
        <taxon>Dikarya</taxon>
        <taxon>Basidiomycota</taxon>
        <taxon>Agaricomycotina</taxon>
        <taxon>Agaricomycetes</taxon>
        <taxon>Agaricomycetidae</taxon>
        <taxon>Agaricales</taxon>
        <taxon>Marasmiineae</taxon>
        <taxon>Mycenaceae</taxon>
        <taxon>Mycena</taxon>
    </lineage>
</organism>
<keyword evidence="4" id="KW-0456">Lyase</keyword>
<evidence type="ECO:0000256" key="5">
    <source>
        <dbReference type="ARBA" id="ARBA00023295"/>
    </source>
</evidence>
<evidence type="ECO:0000313" key="7">
    <source>
        <dbReference type="Proteomes" id="UP001295794"/>
    </source>
</evidence>
<evidence type="ECO:0000256" key="4">
    <source>
        <dbReference type="ARBA" id="ARBA00023239"/>
    </source>
</evidence>
<dbReference type="PANTHER" id="PTHR42909">
    <property type="entry name" value="ZGC:136858"/>
    <property type="match status" value="1"/>
</dbReference>
<keyword evidence="1" id="KW-0479">Metal-binding</keyword>
<evidence type="ECO:0000256" key="3">
    <source>
        <dbReference type="ARBA" id="ARBA00023211"/>
    </source>
</evidence>
<evidence type="ECO:0008006" key="8">
    <source>
        <dbReference type="Google" id="ProtNLM"/>
    </source>
</evidence>
<sequence length="157" mass="16410">MHALTIRQTLSRAFSSQSRGLSRLTAVRERGAPIDVHPEVEDALATNKPVVALETALTTHGLPPPVNLDVTKALETCVRQSGAVPATIGVVGGRVKIGLRDADLERLADVTRQPRSVKISRRDIAPALALKADGGTTIAATTIFAAMAGIKIFATGG</sequence>
<dbReference type="AlphaFoldDB" id="A0AAD2HRU5"/>
<dbReference type="GO" id="GO:0004730">
    <property type="term" value="F:pseudouridylate synthase activity"/>
    <property type="evidence" value="ECO:0007669"/>
    <property type="project" value="InterPro"/>
</dbReference>
<name>A0AAD2HRU5_9AGAR</name>
<dbReference type="GO" id="GO:0016798">
    <property type="term" value="F:hydrolase activity, acting on glycosyl bonds"/>
    <property type="evidence" value="ECO:0007669"/>
    <property type="project" value="UniProtKB-KW"/>
</dbReference>
<dbReference type="Pfam" id="PF04227">
    <property type="entry name" value="Indigoidine_A"/>
    <property type="match status" value="1"/>
</dbReference>
<proteinExistence type="predicted"/>
<evidence type="ECO:0000313" key="6">
    <source>
        <dbReference type="EMBL" id="CAK5280515.1"/>
    </source>
</evidence>
<reference evidence="6" key="1">
    <citation type="submission" date="2023-11" db="EMBL/GenBank/DDBJ databases">
        <authorList>
            <person name="De Vega J J."/>
            <person name="De Vega J J."/>
        </authorList>
    </citation>
    <scope>NUCLEOTIDE SEQUENCE</scope>
</reference>
<dbReference type="GO" id="GO:0005737">
    <property type="term" value="C:cytoplasm"/>
    <property type="evidence" value="ECO:0007669"/>
    <property type="project" value="TreeGrafter"/>
</dbReference>
<dbReference type="SUPFAM" id="SSF110581">
    <property type="entry name" value="Indigoidine synthase A-like"/>
    <property type="match status" value="1"/>
</dbReference>
<accession>A0AAD2HRU5</accession>
<dbReference type="Proteomes" id="UP001295794">
    <property type="component" value="Unassembled WGS sequence"/>
</dbReference>
<dbReference type="GO" id="GO:0046872">
    <property type="term" value="F:metal ion binding"/>
    <property type="evidence" value="ECO:0007669"/>
    <property type="project" value="UniProtKB-KW"/>
</dbReference>
<evidence type="ECO:0000256" key="1">
    <source>
        <dbReference type="ARBA" id="ARBA00022723"/>
    </source>
</evidence>
<evidence type="ECO:0000256" key="2">
    <source>
        <dbReference type="ARBA" id="ARBA00022801"/>
    </source>
</evidence>
<comment type="caution">
    <text evidence="6">The sequence shown here is derived from an EMBL/GenBank/DDBJ whole genome shotgun (WGS) entry which is preliminary data.</text>
</comment>
<dbReference type="InterPro" id="IPR022830">
    <property type="entry name" value="Indigdn_synthA-like"/>
</dbReference>
<protein>
    <recommendedName>
        <fullName evidence="8">Pseudouridine-5'-phosphate glycosidase</fullName>
    </recommendedName>
</protein>
<gene>
    <name evidence="6" type="ORF">MYCIT1_LOCUS31009</name>
</gene>
<dbReference type="EMBL" id="CAVNYO010000440">
    <property type="protein sequence ID" value="CAK5280515.1"/>
    <property type="molecule type" value="Genomic_DNA"/>
</dbReference>
<keyword evidence="7" id="KW-1185">Reference proteome</keyword>
<keyword evidence="2" id="KW-0378">Hydrolase</keyword>
<keyword evidence="5" id="KW-0326">Glycosidase</keyword>